<dbReference type="RefSeq" id="WP_050639448.1">
    <property type="nucleotide sequence ID" value="NZ_CABKUE010000006.1"/>
</dbReference>
<dbReference type="AlphaFoldDB" id="A0A174BKL7"/>
<evidence type="ECO:0000259" key="1">
    <source>
        <dbReference type="Pfam" id="PF20076"/>
    </source>
</evidence>
<name>A0A174BKL7_9FIRM</name>
<dbReference type="OrthoDB" id="1823132at2"/>
<dbReference type="STRING" id="39482.ERS852491_01022"/>
<organism evidence="2 3">
    <name type="scientific">Faecalicatena contorta</name>
    <dbReference type="NCBI Taxonomy" id="39482"/>
    <lineage>
        <taxon>Bacteria</taxon>
        <taxon>Bacillati</taxon>
        <taxon>Bacillota</taxon>
        <taxon>Clostridia</taxon>
        <taxon>Lachnospirales</taxon>
        <taxon>Lachnospiraceae</taxon>
        <taxon>Faecalicatena</taxon>
    </lineage>
</organism>
<evidence type="ECO:0000313" key="3">
    <source>
        <dbReference type="Proteomes" id="UP000095544"/>
    </source>
</evidence>
<accession>A0A174BKL7</accession>
<protein>
    <recommendedName>
        <fullName evidence="1">DUF6472 domain-containing protein</fullName>
    </recommendedName>
</protein>
<evidence type="ECO:0000313" key="2">
    <source>
        <dbReference type="EMBL" id="CUO00136.1"/>
    </source>
</evidence>
<dbReference type="Proteomes" id="UP000095544">
    <property type="component" value="Unassembled WGS sequence"/>
</dbReference>
<sequence>MNKREASNCEYCMNYEYDEDYECYVCIQNLDEDEMVRFVKGDFHECPYYRHGDEYKIVRKQM</sequence>
<reference evidence="2 3" key="1">
    <citation type="submission" date="2015-09" db="EMBL/GenBank/DDBJ databases">
        <authorList>
            <consortium name="Pathogen Informatics"/>
        </authorList>
    </citation>
    <scope>NUCLEOTIDE SEQUENCE [LARGE SCALE GENOMIC DNA]</scope>
    <source>
        <strain evidence="2 3">2789STDY5834876</strain>
    </source>
</reference>
<dbReference type="Pfam" id="PF20076">
    <property type="entry name" value="DUF6472"/>
    <property type="match status" value="1"/>
</dbReference>
<proteinExistence type="predicted"/>
<gene>
    <name evidence="2" type="ORF">ERS852491_01022</name>
</gene>
<dbReference type="EMBL" id="CYZU01000007">
    <property type="protein sequence ID" value="CUO00136.1"/>
    <property type="molecule type" value="Genomic_DNA"/>
</dbReference>
<feature type="domain" description="DUF6472" evidence="1">
    <location>
        <begin position="7"/>
        <end position="62"/>
    </location>
</feature>
<dbReference type="InterPro" id="IPR045525">
    <property type="entry name" value="DUF6472"/>
</dbReference>